<accession>A0A1J5U3G8</accession>
<feature type="domain" description="Thioredoxin" evidence="1">
    <location>
        <begin position="17"/>
        <end position="156"/>
    </location>
</feature>
<dbReference type="SUPFAM" id="SSF52833">
    <property type="entry name" value="Thioredoxin-like"/>
    <property type="match status" value="1"/>
</dbReference>
<keyword evidence="2" id="KW-0560">Oxidoreductase</keyword>
<proteinExistence type="predicted"/>
<comment type="caution">
    <text evidence="2">The sequence shown here is derived from an EMBL/GenBank/DDBJ whole genome shotgun (WGS) entry which is preliminary data.</text>
</comment>
<dbReference type="Gene3D" id="3.40.30.10">
    <property type="entry name" value="Glutaredoxin"/>
    <property type="match status" value="1"/>
</dbReference>
<dbReference type="InterPro" id="IPR036249">
    <property type="entry name" value="Thioredoxin-like_sf"/>
</dbReference>
<reference evidence="2" key="1">
    <citation type="submission" date="2016-10" db="EMBL/GenBank/DDBJ databases">
        <title>Sequence of Gallionella enrichment culture.</title>
        <authorList>
            <person name="Poehlein A."/>
            <person name="Muehling M."/>
            <person name="Daniel R."/>
        </authorList>
    </citation>
    <scope>NUCLEOTIDE SEQUENCE</scope>
</reference>
<dbReference type="GO" id="GO:0047134">
    <property type="term" value="F:protein-disulfide reductase [NAD(P)H] activity"/>
    <property type="evidence" value="ECO:0007669"/>
    <property type="project" value="UniProtKB-EC"/>
</dbReference>
<dbReference type="EMBL" id="MLJW01000002">
    <property type="protein sequence ID" value="OIR18862.1"/>
    <property type="molecule type" value="Genomic_DNA"/>
</dbReference>
<sequence>MKYALVILLPLAALFAPSAGAASRDIYDPKADGGALVDAALVRARAEHKRVLLDFGANWCPWCHSLHRLFTTNREVSAALGASYVLVMVDVNTRGGVVRNAGINARYGNPIRLGLPVLVVLDADGHLLCTKDTGELEEGPGHSPAKVLAFLRQWSGRGS</sequence>
<organism evidence="2">
    <name type="scientific">mine drainage metagenome</name>
    <dbReference type="NCBI Taxonomy" id="410659"/>
    <lineage>
        <taxon>unclassified sequences</taxon>
        <taxon>metagenomes</taxon>
        <taxon>ecological metagenomes</taxon>
    </lineage>
</organism>
<evidence type="ECO:0000259" key="1">
    <source>
        <dbReference type="PROSITE" id="PS51352"/>
    </source>
</evidence>
<gene>
    <name evidence="2" type="primary">dsbD_2</name>
    <name evidence="2" type="ORF">GALL_12040</name>
</gene>
<evidence type="ECO:0000313" key="2">
    <source>
        <dbReference type="EMBL" id="OIR18862.1"/>
    </source>
</evidence>
<protein>
    <submittedName>
        <fullName evidence="2">Thiol:disulfide interchange protein DsbD</fullName>
        <ecNumber evidence="2">1.8.1.8</ecNumber>
    </submittedName>
</protein>
<dbReference type="PROSITE" id="PS51352">
    <property type="entry name" value="THIOREDOXIN_2"/>
    <property type="match status" value="1"/>
</dbReference>
<dbReference type="AlphaFoldDB" id="A0A1J5U3G8"/>
<name>A0A1J5U3G8_9ZZZZ</name>
<dbReference type="Pfam" id="PF13899">
    <property type="entry name" value="Thioredoxin_7"/>
    <property type="match status" value="1"/>
</dbReference>
<dbReference type="InterPro" id="IPR013766">
    <property type="entry name" value="Thioredoxin_domain"/>
</dbReference>
<dbReference type="EC" id="1.8.1.8" evidence="2"/>